<accession>A0A0F7KWB7</accession>
<evidence type="ECO:0000313" key="2">
    <source>
        <dbReference type="Proteomes" id="UP000034392"/>
    </source>
</evidence>
<dbReference type="PATRIC" id="fig|1267766.3.peg.2069"/>
<reference evidence="1" key="1">
    <citation type="submission" date="2015-05" db="EMBL/GenBank/DDBJ databases">
        <title>The complete genome of Altererythrobacter atlanticus strain 26DY36.</title>
        <authorList>
            <person name="Wu Y.-H."/>
            <person name="Cheng H."/>
            <person name="Wu X.-W."/>
        </authorList>
    </citation>
    <scope>NUCLEOTIDE SEQUENCE [LARGE SCALE GENOMIC DNA]</scope>
    <source>
        <strain evidence="1">26DY36</strain>
    </source>
</reference>
<dbReference type="Proteomes" id="UP000034392">
    <property type="component" value="Chromosome"/>
</dbReference>
<protein>
    <submittedName>
        <fullName evidence="1">Uncharacterized protein</fullName>
    </submittedName>
</protein>
<organism evidence="1 2">
    <name type="scientific">Croceibacterium atlanticum</name>
    <dbReference type="NCBI Taxonomy" id="1267766"/>
    <lineage>
        <taxon>Bacteria</taxon>
        <taxon>Pseudomonadati</taxon>
        <taxon>Pseudomonadota</taxon>
        <taxon>Alphaproteobacteria</taxon>
        <taxon>Sphingomonadales</taxon>
        <taxon>Erythrobacteraceae</taxon>
        <taxon>Croceibacterium</taxon>
    </lineage>
</organism>
<proteinExistence type="predicted"/>
<keyword evidence="2" id="KW-1185">Reference proteome</keyword>
<evidence type="ECO:0000313" key="1">
    <source>
        <dbReference type="EMBL" id="AKH43080.1"/>
    </source>
</evidence>
<dbReference type="RefSeq" id="WP_046903725.1">
    <property type="nucleotide sequence ID" value="NZ_CP011452.2"/>
</dbReference>
<gene>
    <name evidence="1" type="ORF">WYH_02046</name>
</gene>
<dbReference type="KEGG" id="aay:WYH_02046"/>
<dbReference type="NCBIfam" id="TIGR04433">
    <property type="entry name" value="UrcA_uranyl"/>
    <property type="match status" value="1"/>
</dbReference>
<name>A0A0F7KWB7_9SPHN</name>
<dbReference type="EMBL" id="CP011452">
    <property type="protein sequence ID" value="AKH43080.1"/>
    <property type="molecule type" value="Genomic_DNA"/>
</dbReference>
<sequence length="96" mass="10034">MRRLLSATLAAAFLAGAAAPATAEDLRIRIDLGQLDIANPADVEAIKDRIEIAVSRACAEAVRFPAEVRSIADCKADGTAKAFAEVDARRALVAAN</sequence>
<dbReference type="InterPro" id="IPR030972">
    <property type="entry name" value="UrcA_uranyl"/>
</dbReference>
<dbReference type="AlphaFoldDB" id="A0A0F7KWB7"/>